<protein>
    <submittedName>
        <fullName evidence="1">Uncharacterized protein</fullName>
    </submittedName>
</protein>
<dbReference type="KEGG" id="xcb:XC_0067"/>
<dbReference type="Proteomes" id="UP000000420">
    <property type="component" value="Chromosome"/>
</dbReference>
<evidence type="ECO:0000313" key="2">
    <source>
        <dbReference type="Proteomes" id="UP000000420"/>
    </source>
</evidence>
<name>A0A0H2X2E0_XANC8</name>
<accession>A0A0H2X2E0</accession>
<dbReference type="AlphaFoldDB" id="A0A0H2X2E0"/>
<dbReference type="HOGENOM" id="CLU_1209401_0_0_6"/>
<reference evidence="1 2" key="1">
    <citation type="journal article" date="2005" name="Genome Res.">
        <title>Comparative and functional genomic analyses of the pathogenicity of phytopathogen Xanthomonas campestris pv. campestris.</title>
        <authorList>
            <person name="Qian W."/>
            <person name="Jia Y."/>
            <person name="Ren S.X."/>
            <person name="He Y.Q."/>
            <person name="Feng J.X."/>
            <person name="Lu L.F."/>
            <person name="Sun Q."/>
            <person name="Ying G."/>
            <person name="Tang D.J."/>
            <person name="Tang H."/>
            <person name="Wu W."/>
            <person name="Hao P."/>
            <person name="Wang L."/>
            <person name="Jiang B.L."/>
            <person name="Zeng S."/>
            <person name="Gu W.Y."/>
            <person name="Lu G."/>
            <person name="Rong L."/>
            <person name="Tian Y."/>
            <person name="Yao Z."/>
            <person name="Fu G."/>
            <person name="Chen B."/>
            <person name="Fang R."/>
            <person name="Qiang B."/>
            <person name="Chen Z."/>
            <person name="Zhao G.P."/>
            <person name="Tang J.L."/>
            <person name="He C."/>
        </authorList>
    </citation>
    <scope>NUCLEOTIDE SEQUENCE [LARGE SCALE GENOMIC DNA]</scope>
    <source>
        <strain evidence="1 2">8004</strain>
    </source>
</reference>
<dbReference type="EMBL" id="CP000050">
    <property type="protein sequence ID" value="AAY47159.1"/>
    <property type="molecule type" value="Genomic_DNA"/>
</dbReference>
<evidence type="ECO:0000313" key="1">
    <source>
        <dbReference type="EMBL" id="AAY47159.1"/>
    </source>
</evidence>
<sequence>MSGSCVSCLAGGLAGWSEGEYLPSYHRAALAHTTSMTRFRSFTLFLFLVLISMLPSACARPSENASALSATTSPLPAVDSEPAGLSQNASLSIQDIETNLLRFAASLKQPSDMSYRRVEEILGIRFEPPKDLAVSRRVLKSLPLAHGYTLYVSHSPQKKGYSFINLLIGLPDQQDPALSLNAQCVWNAAEFSKKLEAMGYTRGGQRPFQGGMLRQHWRPVQNGAQGFSVALMIYETNDGGAKRECVYGAQIDGGDA</sequence>
<proteinExistence type="predicted"/>
<organism evidence="1 2">
    <name type="scientific">Xanthomonas campestris pv. campestris (strain 8004)</name>
    <dbReference type="NCBI Taxonomy" id="314565"/>
    <lineage>
        <taxon>Bacteria</taxon>
        <taxon>Pseudomonadati</taxon>
        <taxon>Pseudomonadota</taxon>
        <taxon>Gammaproteobacteria</taxon>
        <taxon>Lysobacterales</taxon>
        <taxon>Lysobacteraceae</taxon>
        <taxon>Xanthomonas</taxon>
    </lineage>
</organism>
<gene>
    <name evidence="1" type="ordered locus">XC_0067</name>
</gene>